<keyword evidence="1 3" id="KW-0378">Hydrolase</keyword>
<dbReference type="InterPro" id="IPR050266">
    <property type="entry name" value="AB_hydrolase_sf"/>
</dbReference>
<evidence type="ECO:0000256" key="1">
    <source>
        <dbReference type="ARBA" id="ARBA00022801"/>
    </source>
</evidence>
<dbReference type="InterPro" id="IPR000073">
    <property type="entry name" value="AB_hydrolase_1"/>
</dbReference>
<protein>
    <submittedName>
        <fullName evidence="3">Alpha/beta hydrolase</fullName>
    </submittedName>
</protein>
<dbReference type="Gene3D" id="3.40.50.1820">
    <property type="entry name" value="alpha/beta hydrolase"/>
    <property type="match status" value="1"/>
</dbReference>
<name>A0ABY8IZD6_9BACI</name>
<reference evidence="3 4" key="1">
    <citation type="submission" date="2023-04" db="EMBL/GenBank/DDBJ databases">
        <title>Genome sequence of Halobacillus naozhouensis KACC 21980.</title>
        <authorList>
            <person name="Kim S."/>
            <person name="Heo J."/>
            <person name="Kwon S.-W."/>
        </authorList>
    </citation>
    <scope>NUCLEOTIDE SEQUENCE [LARGE SCALE GENOMIC DNA]</scope>
    <source>
        <strain evidence="3 4">KCTC 13234</strain>
    </source>
</reference>
<dbReference type="GO" id="GO:0016787">
    <property type="term" value="F:hydrolase activity"/>
    <property type="evidence" value="ECO:0007669"/>
    <property type="project" value="UniProtKB-KW"/>
</dbReference>
<evidence type="ECO:0000313" key="3">
    <source>
        <dbReference type="EMBL" id="WFT75172.1"/>
    </source>
</evidence>
<sequence length="260" mass="30367">MPYFTNQFGQRLFYEDVGHGEVLLFLHPPGMGRKVFKQQHELADYYRLIIPDLSGHGDSDTTDLSPSLEDFAEEIKQLIDVLHIDQIILVGYSAGGAVAQYFALQYPNKVKALILSGAFPFVDTFFLRFEFSMGMRWVKKSPRTLAMLLGKSHFRRPEYKQELREHMNKSDPKVWYEFYKQAFNHDCRQDLDQLKIPILLMYGERAIWINHHAKFYRACPDATLVIVDRALHQLPATHWPIFNQSIIDFIERKIGKKTAK</sequence>
<accession>A0ABY8IZD6</accession>
<dbReference type="InterPro" id="IPR000639">
    <property type="entry name" value="Epox_hydrolase-like"/>
</dbReference>
<dbReference type="Proteomes" id="UP001221597">
    <property type="component" value="Chromosome"/>
</dbReference>
<dbReference type="PRINTS" id="PR00412">
    <property type="entry name" value="EPOXHYDRLASE"/>
</dbReference>
<dbReference type="PRINTS" id="PR00111">
    <property type="entry name" value="ABHYDROLASE"/>
</dbReference>
<dbReference type="SUPFAM" id="SSF53474">
    <property type="entry name" value="alpha/beta-Hydrolases"/>
    <property type="match status" value="1"/>
</dbReference>
<dbReference type="InterPro" id="IPR029058">
    <property type="entry name" value="AB_hydrolase_fold"/>
</dbReference>
<gene>
    <name evidence="3" type="ORF">P9989_01825</name>
</gene>
<organism evidence="3 4">
    <name type="scientific">Halobacillus naozhouensis</name>
    <dbReference type="NCBI Taxonomy" id="554880"/>
    <lineage>
        <taxon>Bacteria</taxon>
        <taxon>Bacillati</taxon>
        <taxon>Bacillota</taxon>
        <taxon>Bacilli</taxon>
        <taxon>Bacillales</taxon>
        <taxon>Bacillaceae</taxon>
        <taxon>Halobacillus</taxon>
    </lineage>
</organism>
<evidence type="ECO:0000313" key="4">
    <source>
        <dbReference type="Proteomes" id="UP001221597"/>
    </source>
</evidence>
<keyword evidence="4" id="KW-1185">Reference proteome</keyword>
<dbReference type="PANTHER" id="PTHR43798">
    <property type="entry name" value="MONOACYLGLYCEROL LIPASE"/>
    <property type="match status" value="1"/>
</dbReference>
<feature type="domain" description="AB hydrolase-1" evidence="2">
    <location>
        <begin position="29"/>
        <end position="232"/>
    </location>
</feature>
<dbReference type="PANTHER" id="PTHR43798:SF31">
    <property type="entry name" value="AB HYDROLASE SUPERFAMILY PROTEIN YCLE"/>
    <property type="match status" value="1"/>
</dbReference>
<dbReference type="Pfam" id="PF00561">
    <property type="entry name" value="Abhydrolase_1"/>
    <property type="match status" value="1"/>
</dbReference>
<dbReference type="EMBL" id="CP121671">
    <property type="protein sequence ID" value="WFT75172.1"/>
    <property type="molecule type" value="Genomic_DNA"/>
</dbReference>
<proteinExistence type="predicted"/>
<evidence type="ECO:0000259" key="2">
    <source>
        <dbReference type="Pfam" id="PF00561"/>
    </source>
</evidence>
<dbReference type="RefSeq" id="WP_283077141.1">
    <property type="nucleotide sequence ID" value="NZ_CP121671.1"/>
</dbReference>